<protein>
    <submittedName>
        <fullName evidence="2">Uncharacterized protein</fullName>
    </submittedName>
</protein>
<evidence type="ECO:0000256" key="1">
    <source>
        <dbReference type="SAM" id="Phobius"/>
    </source>
</evidence>
<gene>
    <name evidence="2" type="ORF">ACCQ40_02095</name>
</gene>
<organism evidence="2 3">
    <name type="scientific">Anaerococcus cruorum</name>
    <dbReference type="NCBI Taxonomy" id="3115617"/>
    <lineage>
        <taxon>Bacteria</taxon>
        <taxon>Bacillati</taxon>
        <taxon>Bacillota</taxon>
        <taxon>Tissierellia</taxon>
        <taxon>Tissierellales</taxon>
        <taxon>Peptoniphilaceae</taxon>
        <taxon>Anaerococcus</taxon>
    </lineage>
</organism>
<feature type="transmembrane region" description="Helical" evidence="1">
    <location>
        <begin position="7"/>
        <end position="26"/>
    </location>
</feature>
<dbReference type="Proteomes" id="UP001638015">
    <property type="component" value="Unassembled WGS sequence"/>
</dbReference>
<keyword evidence="3" id="KW-1185">Reference proteome</keyword>
<accession>A0ABW9MUV1</accession>
<keyword evidence="1" id="KW-0472">Membrane</keyword>
<evidence type="ECO:0000313" key="2">
    <source>
        <dbReference type="EMBL" id="MFO3715580.1"/>
    </source>
</evidence>
<name>A0ABW9MUV1_9FIRM</name>
<sequence length="57" mass="6989">MNNNRKKLLITHSVILVIYILFEFLVSDSYKYYPYFMWMLALPIFGLSYLDYKENKK</sequence>
<reference evidence="2 3" key="1">
    <citation type="journal article" date="2025" name="Anaerobe">
        <title>Description of Anaerococcus kampingiae sp. nov., Anaerococcus groningensis sp. nov., Anaerococcus martiniensis sp. nov., and Anaerococcus cruorum sp. nov., isolated from human clinical specimens.</title>
        <authorList>
            <person name="Boiten K.E."/>
            <person name="Meijer J."/>
            <person name="van Wezel E.M."/>
            <person name="Veloo A.C.M."/>
        </authorList>
    </citation>
    <scope>NUCLEOTIDE SEQUENCE [LARGE SCALE GENOMIC DNA]</scope>
    <source>
        <strain evidence="2 3">ENR1039</strain>
    </source>
</reference>
<evidence type="ECO:0000313" key="3">
    <source>
        <dbReference type="Proteomes" id="UP001638015"/>
    </source>
</evidence>
<dbReference type="RefSeq" id="WP_394019409.1">
    <property type="nucleotide sequence ID" value="NZ_JBGMEH010000001.1"/>
</dbReference>
<proteinExistence type="predicted"/>
<keyword evidence="1" id="KW-0812">Transmembrane</keyword>
<feature type="transmembrane region" description="Helical" evidence="1">
    <location>
        <begin position="32"/>
        <end position="52"/>
    </location>
</feature>
<comment type="caution">
    <text evidence="2">The sequence shown here is derived from an EMBL/GenBank/DDBJ whole genome shotgun (WGS) entry which is preliminary data.</text>
</comment>
<keyword evidence="1" id="KW-1133">Transmembrane helix</keyword>
<dbReference type="EMBL" id="JBGMEH010000001">
    <property type="protein sequence ID" value="MFO3715580.1"/>
    <property type="molecule type" value="Genomic_DNA"/>
</dbReference>